<dbReference type="PANTHER" id="PTHR47199">
    <property type="entry name" value="PHOTOSYSTEM II STABILITY/ASSEMBLY FACTOR HCF136, CHLOROPLASTIC"/>
    <property type="match status" value="1"/>
</dbReference>
<accession>A0ABS6Z5N9</accession>
<name>A0ABS6Z5N9_9ACTN</name>
<dbReference type="SUPFAM" id="SSF110296">
    <property type="entry name" value="Oligoxyloglucan reducing end-specific cellobiohydrolase"/>
    <property type="match status" value="1"/>
</dbReference>
<dbReference type="Gene3D" id="2.130.10.10">
    <property type="entry name" value="YVTN repeat-like/Quinoprotein amine dehydrogenase"/>
    <property type="match status" value="2"/>
</dbReference>
<dbReference type="PANTHER" id="PTHR47199:SF2">
    <property type="entry name" value="PHOTOSYSTEM II STABILITY_ASSEMBLY FACTOR HCF136, CHLOROPLASTIC"/>
    <property type="match status" value="1"/>
</dbReference>
<keyword evidence="3" id="KW-1185">Reference proteome</keyword>
<proteinExistence type="predicted"/>
<evidence type="ECO:0000313" key="3">
    <source>
        <dbReference type="Proteomes" id="UP000812013"/>
    </source>
</evidence>
<dbReference type="EMBL" id="WTFF01000085">
    <property type="protein sequence ID" value="MBW5483057.1"/>
    <property type="molecule type" value="Genomic_DNA"/>
</dbReference>
<evidence type="ECO:0000313" key="2">
    <source>
        <dbReference type="EMBL" id="MBW5483057.1"/>
    </source>
</evidence>
<reference evidence="2 3" key="1">
    <citation type="submission" date="2019-12" db="EMBL/GenBank/DDBJ databases">
        <title>Genome sequence of Streptomyces bambusae.</title>
        <authorList>
            <person name="Bansal K."/>
            <person name="Choksket S."/>
            <person name="Korpole S."/>
            <person name="Patil P.B."/>
        </authorList>
    </citation>
    <scope>NUCLEOTIDE SEQUENCE [LARGE SCALE GENOMIC DNA]</scope>
    <source>
        <strain evidence="2 3">SK60</strain>
    </source>
</reference>
<feature type="region of interest" description="Disordered" evidence="1">
    <location>
        <begin position="33"/>
        <end position="75"/>
    </location>
</feature>
<dbReference type="InterPro" id="IPR015943">
    <property type="entry name" value="WD40/YVTN_repeat-like_dom_sf"/>
</dbReference>
<protein>
    <submittedName>
        <fullName evidence="2">Oxidoreductase</fullName>
    </submittedName>
</protein>
<dbReference type="CDD" id="cd15482">
    <property type="entry name" value="Sialidase_non-viral"/>
    <property type="match status" value="1"/>
</dbReference>
<feature type="compositionally biased region" description="Low complexity" evidence="1">
    <location>
        <begin position="33"/>
        <end position="57"/>
    </location>
</feature>
<sequence>MAADATGGSGTSGASGTSGGTVLAGSAGAAGAAGSAGTAGTAGRAASGGAAGWEGSAGPVGRAEPVGSPGTAVGLPGVGWALKATGKDARLRGLAAVNAATAWVSGSKGTVLRTVDGGASWNDVSPPGAVADGLELRDIEAFDARRAVALSIGEGGDSRVFRTEDGGVSWTETFRNPDPKAFYDCLTFFDPRHGLAMSDPVDGKFRILSTEDGGRSWQVLPNDGMPAALPGEAGFAASGQCLVSAGPRDVWLATGGGATARVLHSSDRGRNWRVAESTVPAGDPAKGVFGLAFRHGGYGAVGLAVGGDYRTGQASPQAAAVTSDAGRTWRTSDTPPPAYRSGVAWLPSQPHLRTAALAVGPTGTDVTLDGGRTWTPLSTGSFDTVSCPRSAGYADLGAVGAGGADGGSKAYAGCWAAGEKGRVGRLERSAGS</sequence>
<gene>
    <name evidence="2" type="ORF">GPJ59_14480</name>
</gene>
<dbReference type="Proteomes" id="UP000812013">
    <property type="component" value="Unassembled WGS sequence"/>
</dbReference>
<comment type="caution">
    <text evidence="2">The sequence shown here is derived from an EMBL/GenBank/DDBJ whole genome shotgun (WGS) entry which is preliminary data.</text>
</comment>
<organism evidence="2 3">
    <name type="scientific">Streptomyces bambusae</name>
    <dbReference type="NCBI Taxonomy" id="1550616"/>
    <lineage>
        <taxon>Bacteria</taxon>
        <taxon>Bacillati</taxon>
        <taxon>Actinomycetota</taxon>
        <taxon>Actinomycetes</taxon>
        <taxon>Kitasatosporales</taxon>
        <taxon>Streptomycetaceae</taxon>
        <taxon>Streptomyces</taxon>
    </lineage>
</organism>
<evidence type="ECO:0000256" key="1">
    <source>
        <dbReference type="SAM" id="MobiDB-lite"/>
    </source>
</evidence>